<dbReference type="PANTHER" id="PTHR47447:SF17">
    <property type="entry name" value="OS12G0638900 PROTEIN"/>
    <property type="match status" value="1"/>
</dbReference>
<evidence type="ECO:0000256" key="2">
    <source>
        <dbReference type="PROSITE-ProRule" id="PRU00708"/>
    </source>
</evidence>
<keyword evidence="6" id="KW-1185">Reference proteome</keyword>
<dbReference type="InterPro" id="IPR033443">
    <property type="entry name" value="PROP1-like_PPR_dom"/>
</dbReference>
<feature type="repeat" description="PPR" evidence="2">
    <location>
        <begin position="298"/>
        <end position="332"/>
    </location>
</feature>
<gene>
    <name evidence="4" type="ORF">CCMP2556_LOCUS20804</name>
    <name evidence="5" type="ORF">CCMP2556_LOCUS20876</name>
</gene>
<feature type="domain" description="PROP1-like PPR" evidence="3">
    <location>
        <begin position="472"/>
        <end position="582"/>
    </location>
</feature>
<dbReference type="NCBIfam" id="TIGR00756">
    <property type="entry name" value="PPR"/>
    <property type="match status" value="3"/>
</dbReference>
<dbReference type="EMBL" id="CAXAMN010012336">
    <property type="protein sequence ID" value="CAK9037988.1"/>
    <property type="molecule type" value="Genomic_DNA"/>
</dbReference>
<keyword evidence="1" id="KW-0677">Repeat</keyword>
<dbReference type="Pfam" id="PF01535">
    <property type="entry name" value="PPR"/>
    <property type="match status" value="1"/>
</dbReference>
<evidence type="ECO:0000313" key="6">
    <source>
        <dbReference type="Proteomes" id="UP001642484"/>
    </source>
</evidence>
<dbReference type="InterPro" id="IPR011990">
    <property type="entry name" value="TPR-like_helical_dom_sf"/>
</dbReference>
<evidence type="ECO:0000256" key="1">
    <source>
        <dbReference type="ARBA" id="ARBA00022737"/>
    </source>
</evidence>
<dbReference type="PROSITE" id="PS51375">
    <property type="entry name" value="PPR"/>
    <property type="match status" value="4"/>
</dbReference>
<sequence length="586" mass="65724">MVIFNTAINARHQWQQAMLLLAETGTRRLPSFPIARSALTACSRQSEWLLAVNLLEKLQDHGLEAHELLNLLNVAVYACERAQRWPVALALMEGGHLLPGHAPTYAAALQGFGERQWQQAIAFLVELEDQRCAEEVAYSAGLSVCSAHWEVSLSLLQKMKDQQLPFWHAMSTFVHATAKATEWEVALRIFRDSDLKDMDVVAFNAAIGACQFAQRWQEAFWLLSELQRNDLQADDVSYLGAIGACGKALQWEKASMLLKSAPKKLEVFNSVMSACARSSKWVQALQVFAETRRSSAPDIVSYNTLISACGRGSQRELAMRILNELKSSHMQPDLFTFSSAISLCQGHEALHMMQELNQLSVQANLVIYTAAIGACGRGRQWSEALHLFDEMKESHIPPTTFSFNTVMKACDEQWPIPLVLFRDISRPNSFSYLAVMSSSINAGQWQETFHLLREAERRNFQEEDMMPLRNTVISACGRSENWMEAFALANDLAERQVSLNLVTYNTLLDISSKSLPWQSSLQIFSQLRAKGLETDVITHNSLINAMAANKQWQLAFVLLNELQAQDLEVDAVGVSTALDAYMKTLE</sequence>
<feature type="repeat" description="PPR" evidence="2">
    <location>
        <begin position="500"/>
        <end position="534"/>
    </location>
</feature>
<evidence type="ECO:0000259" key="3">
    <source>
        <dbReference type="Pfam" id="PF17177"/>
    </source>
</evidence>
<feature type="repeat" description="PPR" evidence="2">
    <location>
        <begin position="535"/>
        <end position="569"/>
    </location>
</feature>
<dbReference type="Gene3D" id="1.25.40.10">
    <property type="entry name" value="Tetratricopeptide repeat domain"/>
    <property type="match status" value="4"/>
</dbReference>
<evidence type="ECO:0000313" key="4">
    <source>
        <dbReference type="EMBL" id="CAK9037753.1"/>
    </source>
</evidence>
<protein>
    <recommendedName>
        <fullName evidence="3">PROP1-like PPR domain-containing protein</fullName>
    </recommendedName>
</protein>
<reference evidence="4 6" key="1">
    <citation type="submission" date="2024-02" db="EMBL/GenBank/DDBJ databases">
        <authorList>
            <person name="Chen Y."/>
            <person name="Shah S."/>
            <person name="Dougan E. K."/>
            <person name="Thang M."/>
            <person name="Chan C."/>
        </authorList>
    </citation>
    <scope>NUCLEOTIDE SEQUENCE [LARGE SCALE GENOMIC DNA]</scope>
</reference>
<dbReference type="PANTHER" id="PTHR47447">
    <property type="entry name" value="OS03G0856100 PROTEIN"/>
    <property type="match status" value="1"/>
</dbReference>
<dbReference type="InterPro" id="IPR002885">
    <property type="entry name" value="PPR_rpt"/>
</dbReference>
<feature type="repeat" description="PPR" evidence="2">
    <location>
        <begin position="364"/>
        <end position="398"/>
    </location>
</feature>
<evidence type="ECO:0000313" key="5">
    <source>
        <dbReference type="EMBL" id="CAK9037988.1"/>
    </source>
</evidence>
<comment type="caution">
    <text evidence="4">The sequence shown here is derived from an EMBL/GenBank/DDBJ whole genome shotgun (WGS) entry which is preliminary data.</text>
</comment>
<proteinExistence type="predicted"/>
<dbReference type="EMBL" id="CAXAMN010012225">
    <property type="protein sequence ID" value="CAK9037753.1"/>
    <property type="molecule type" value="Genomic_DNA"/>
</dbReference>
<dbReference type="Proteomes" id="UP001642484">
    <property type="component" value="Unassembled WGS sequence"/>
</dbReference>
<dbReference type="Pfam" id="PF17177">
    <property type="entry name" value="PPR_long"/>
    <property type="match status" value="1"/>
</dbReference>
<name>A0ABP0LEZ6_9DINO</name>
<accession>A0ABP0LEZ6</accession>
<dbReference type="Pfam" id="PF13041">
    <property type="entry name" value="PPR_2"/>
    <property type="match status" value="2"/>
</dbReference>
<organism evidence="4 6">
    <name type="scientific">Durusdinium trenchii</name>
    <dbReference type="NCBI Taxonomy" id="1381693"/>
    <lineage>
        <taxon>Eukaryota</taxon>
        <taxon>Sar</taxon>
        <taxon>Alveolata</taxon>
        <taxon>Dinophyceae</taxon>
        <taxon>Suessiales</taxon>
        <taxon>Symbiodiniaceae</taxon>
        <taxon>Durusdinium</taxon>
    </lineage>
</organism>